<dbReference type="RefSeq" id="WP_060623579.1">
    <property type="nucleotide sequence ID" value="NZ_LCZJ02000019.1"/>
</dbReference>
<accession>A0A0W1AZP2</accession>
<evidence type="ECO:0000259" key="1">
    <source>
        <dbReference type="Pfam" id="PF06889"/>
    </source>
</evidence>
<feature type="domain" description="DUF1266" evidence="1">
    <location>
        <begin position="51"/>
        <end position="210"/>
    </location>
</feature>
<organism evidence="2 3">
    <name type="scientific">Paenibacillus etheri</name>
    <dbReference type="NCBI Taxonomy" id="1306852"/>
    <lineage>
        <taxon>Bacteria</taxon>
        <taxon>Bacillati</taxon>
        <taxon>Bacillota</taxon>
        <taxon>Bacilli</taxon>
        <taxon>Bacillales</taxon>
        <taxon>Paenibacillaceae</taxon>
        <taxon>Paenibacillus</taxon>
    </lineage>
</organism>
<evidence type="ECO:0000313" key="2">
    <source>
        <dbReference type="EMBL" id="KTD86691.1"/>
    </source>
</evidence>
<dbReference type="Proteomes" id="UP000054709">
    <property type="component" value="Unassembled WGS sequence"/>
</dbReference>
<comment type="caution">
    <text evidence="2">The sequence shown here is derived from an EMBL/GenBank/DDBJ whole genome shotgun (WGS) entry which is preliminary data.</text>
</comment>
<dbReference type="Pfam" id="PF06889">
    <property type="entry name" value="DUF1266"/>
    <property type="match status" value="1"/>
</dbReference>
<dbReference type="AlphaFoldDB" id="A0A0W1AZP2"/>
<reference evidence="2 3" key="1">
    <citation type="journal article" date="2015" name="Int. Biodeterior. Biodegradation">
        <title>Physiological and genetic screening methods for the isolation of methyl tert-butyl ether-degrading bacteria for bioremediation purposes.</title>
        <authorList>
            <person name="Guisado I.M."/>
            <person name="Purswani J."/>
            <person name="Gonzalez Lopez J."/>
            <person name="Pozo C."/>
        </authorList>
    </citation>
    <scope>NUCLEOTIDE SEQUENCE [LARGE SCALE GENOMIC DNA]</scope>
    <source>
        <strain evidence="2 3">SH7</strain>
    </source>
</reference>
<dbReference type="OrthoDB" id="2880836at2"/>
<evidence type="ECO:0000313" key="3">
    <source>
        <dbReference type="Proteomes" id="UP000054709"/>
    </source>
</evidence>
<name>A0A0W1AZP2_9BACL</name>
<dbReference type="EMBL" id="LCZJ02000019">
    <property type="protein sequence ID" value="KTD86691.1"/>
    <property type="molecule type" value="Genomic_DNA"/>
</dbReference>
<gene>
    <name evidence="2" type="ORF">UQ64_14665</name>
</gene>
<sequence length="216" mass="24944">MNLNKEEDRTAWKPFLDVILSLCVSGDNADFFILNPERIYSSRSSCRAIIESYGITDADKLSEILSWMAVGNGSKEYLDMRNTLSLMSLTERNSYIQIEKHSPEYKYKLSIVNHYMGRLPSSGIDAYSYGWAMFYCYAGKELEYMKEEEKWEYVGSILQKVLKSYSSWREFIHAFAVGRLFHSSTLSADISRQTRASLIKLLVSPLSPIHKAHTWK</sequence>
<keyword evidence="3" id="KW-1185">Reference proteome</keyword>
<protein>
    <recommendedName>
        <fullName evidence="1">DUF1266 domain-containing protein</fullName>
    </recommendedName>
</protein>
<dbReference type="InterPro" id="IPR009677">
    <property type="entry name" value="DUF1266"/>
</dbReference>
<proteinExistence type="predicted"/>